<dbReference type="Proteomes" id="UP001258017">
    <property type="component" value="Unassembled WGS sequence"/>
</dbReference>
<gene>
    <name evidence="2" type="ORF">KPH14_006388</name>
</gene>
<reference evidence="2" key="1">
    <citation type="submission" date="2021-08" db="EMBL/GenBank/DDBJ databases">
        <authorList>
            <person name="Misof B."/>
            <person name="Oliver O."/>
            <person name="Podsiadlowski L."/>
            <person name="Donath A."/>
            <person name="Peters R."/>
            <person name="Mayer C."/>
            <person name="Rust J."/>
            <person name="Gunkel S."/>
            <person name="Lesny P."/>
            <person name="Martin S."/>
            <person name="Oeyen J.P."/>
            <person name="Petersen M."/>
            <person name="Panagiotis P."/>
            <person name="Wilbrandt J."/>
            <person name="Tanja T."/>
        </authorList>
    </citation>
    <scope>NUCLEOTIDE SEQUENCE</scope>
    <source>
        <strain evidence="2">GBR_01_08_01A</strain>
        <tissue evidence="2">Thorax + abdomen</tissue>
    </source>
</reference>
<evidence type="ECO:0000313" key="2">
    <source>
        <dbReference type="EMBL" id="KAK2588619.1"/>
    </source>
</evidence>
<accession>A0AAD9VVQ7</accession>
<sequence>MGHGLAETKSKRARELEIERAGDRKGVEVLARVEFVLRSRLRWFGVAVAIRCPFSRPVLVCFGNDPSTPKRSPLNRKRKPSPATPTAQQFGAASALRCTFFPDRSPTGSTTRRLPIRRNENGLRIRRKITFVKCRRSSDAGGGGGGGGGRGSDPTAAAAAAAALAGDAGGGLRGDGAGGGFSCFVCFIAIVNIYERPPEKRADRKLSRVWNAIETRLRSSVICNHDTD</sequence>
<dbReference type="EMBL" id="JAIFRP010000003">
    <property type="protein sequence ID" value="KAK2588619.1"/>
    <property type="molecule type" value="Genomic_DNA"/>
</dbReference>
<protein>
    <submittedName>
        <fullName evidence="2">Uncharacterized protein</fullName>
    </submittedName>
</protein>
<comment type="caution">
    <text evidence="2">The sequence shown here is derived from an EMBL/GenBank/DDBJ whole genome shotgun (WGS) entry which is preliminary data.</text>
</comment>
<proteinExistence type="predicted"/>
<reference evidence="2" key="2">
    <citation type="journal article" date="2023" name="Commun. Biol.">
        <title>Intrasexual cuticular hydrocarbon dimorphism in a wasp sheds light on hydrocarbon biosynthesis genes in Hymenoptera.</title>
        <authorList>
            <person name="Moris V.C."/>
            <person name="Podsiadlowski L."/>
            <person name="Martin S."/>
            <person name="Oeyen J.P."/>
            <person name="Donath A."/>
            <person name="Petersen M."/>
            <person name="Wilbrandt J."/>
            <person name="Misof B."/>
            <person name="Liedtke D."/>
            <person name="Thamm M."/>
            <person name="Scheiner R."/>
            <person name="Schmitt T."/>
            <person name="Niehuis O."/>
        </authorList>
    </citation>
    <scope>NUCLEOTIDE SEQUENCE</scope>
    <source>
        <strain evidence="2">GBR_01_08_01A</strain>
    </source>
</reference>
<name>A0AAD9VVQ7_9HYME</name>
<dbReference type="AlphaFoldDB" id="A0AAD9VVQ7"/>
<evidence type="ECO:0000313" key="3">
    <source>
        <dbReference type="Proteomes" id="UP001258017"/>
    </source>
</evidence>
<organism evidence="2 3">
    <name type="scientific">Odynerus spinipes</name>
    <dbReference type="NCBI Taxonomy" id="1348599"/>
    <lineage>
        <taxon>Eukaryota</taxon>
        <taxon>Metazoa</taxon>
        <taxon>Ecdysozoa</taxon>
        <taxon>Arthropoda</taxon>
        <taxon>Hexapoda</taxon>
        <taxon>Insecta</taxon>
        <taxon>Pterygota</taxon>
        <taxon>Neoptera</taxon>
        <taxon>Endopterygota</taxon>
        <taxon>Hymenoptera</taxon>
        <taxon>Apocrita</taxon>
        <taxon>Aculeata</taxon>
        <taxon>Vespoidea</taxon>
        <taxon>Vespidae</taxon>
        <taxon>Eumeninae</taxon>
        <taxon>Odynerus</taxon>
    </lineage>
</organism>
<keyword evidence="3" id="KW-1185">Reference proteome</keyword>
<feature type="region of interest" description="Disordered" evidence="1">
    <location>
        <begin position="65"/>
        <end position="91"/>
    </location>
</feature>
<evidence type="ECO:0000256" key="1">
    <source>
        <dbReference type="SAM" id="MobiDB-lite"/>
    </source>
</evidence>